<dbReference type="EMBL" id="JAEUBD010001062">
    <property type="protein sequence ID" value="KAH3667610.1"/>
    <property type="molecule type" value="Genomic_DNA"/>
</dbReference>
<gene>
    <name evidence="1" type="ORF">OGATHE_003133</name>
</gene>
<comment type="caution">
    <text evidence="1">The sequence shown here is derived from an EMBL/GenBank/DDBJ whole genome shotgun (WGS) entry which is preliminary data.</text>
</comment>
<dbReference type="Proteomes" id="UP000788993">
    <property type="component" value="Unassembled WGS sequence"/>
</dbReference>
<sequence>MFCSACEASSVADDEVRSARFDVRFLLWYKWPERSSLSDEEGEKSLTVLEKDLDNKRAAGEFESVLYPFLCTARDTGDPCFISSEASLAKEAWRRRGEIFSFTVLGDDGRLKGVKSCPLAEDRPRGRVARGTTVAPGVAGADGELSIELEDGAKCSICSFFSLLMTSLFCFSSMARFLKWKEPNSEEPPLSFSLEPLLSLCAVTQPLEKLVLGESSVVEEELDVTGRVFASSVASGLSSSLSSS</sequence>
<dbReference type="AlphaFoldDB" id="A0A9P8T6Z4"/>
<evidence type="ECO:0000313" key="2">
    <source>
        <dbReference type="Proteomes" id="UP000788993"/>
    </source>
</evidence>
<proteinExistence type="predicted"/>
<organism evidence="1 2">
    <name type="scientific">Ogataea polymorpha</name>
    <dbReference type="NCBI Taxonomy" id="460523"/>
    <lineage>
        <taxon>Eukaryota</taxon>
        <taxon>Fungi</taxon>
        <taxon>Dikarya</taxon>
        <taxon>Ascomycota</taxon>
        <taxon>Saccharomycotina</taxon>
        <taxon>Pichiomycetes</taxon>
        <taxon>Pichiales</taxon>
        <taxon>Pichiaceae</taxon>
        <taxon>Ogataea</taxon>
    </lineage>
</organism>
<evidence type="ECO:0000313" key="1">
    <source>
        <dbReference type="EMBL" id="KAH3667610.1"/>
    </source>
</evidence>
<name>A0A9P8T6Z4_9ASCO</name>
<reference evidence="1" key="1">
    <citation type="journal article" date="2021" name="Open Biol.">
        <title>Shared evolutionary footprints suggest mitochondrial oxidative damage underlies multiple complex I losses in fungi.</title>
        <authorList>
            <person name="Schikora-Tamarit M.A."/>
            <person name="Marcet-Houben M."/>
            <person name="Nosek J."/>
            <person name="Gabaldon T."/>
        </authorList>
    </citation>
    <scope>NUCLEOTIDE SEQUENCE</scope>
    <source>
        <strain evidence="1">NCAIM Y.01608</strain>
    </source>
</reference>
<reference evidence="1" key="2">
    <citation type="submission" date="2021-01" db="EMBL/GenBank/DDBJ databases">
        <authorList>
            <person name="Schikora-Tamarit M.A."/>
        </authorList>
    </citation>
    <scope>NUCLEOTIDE SEQUENCE</scope>
    <source>
        <strain evidence="1">NCAIM Y.01608</strain>
    </source>
</reference>
<keyword evidence="2" id="KW-1185">Reference proteome</keyword>
<protein>
    <submittedName>
        <fullName evidence="1">Uncharacterized protein</fullName>
    </submittedName>
</protein>
<accession>A0A9P8T6Z4</accession>